<dbReference type="EMBL" id="FQNC01000048">
    <property type="protein sequence ID" value="SGY79375.1"/>
    <property type="molecule type" value="Genomic_DNA"/>
</dbReference>
<reference evidence="2 3" key="1">
    <citation type="submission" date="2016-11" db="EMBL/GenBank/DDBJ databases">
        <authorList>
            <person name="Jaros S."/>
            <person name="Januszkiewicz K."/>
            <person name="Wedrychowicz H."/>
        </authorList>
    </citation>
    <scope>NUCLEOTIDE SEQUENCE [LARGE SCALE GENOMIC DNA]</scope>
</reference>
<feature type="compositionally biased region" description="Low complexity" evidence="1">
    <location>
        <begin position="182"/>
        <end position="198"/>
    </location>
</feature>
<proteinExistence type="predicted"/>
<feature type="region of interest" description="Disordered" evidence="1">
    <location>
        <begin position="176"/>
        <end position="232"/>
    </location>
</feature>
<gene>
    <name evidence="2" type="primary">BQ5605_C008g05115</name>
    <name evidence="2" type="ORF">BQ5605_C008G05115</name>
</gene>
<evidence type="ECO:0000313" key="2">
    <source>
        <dbReference type="EMBL" id="SGY79375.1"/>
    </source>
</evidence>
<feature type="compositionally biased region" description="Polar residues" evidence="1">
    <location>
        <begin position="209"/>
        <end position="232"/>
    </location>
</feature>
<organism evidence="2 3">
    <name type="scientific">Microbotryum silenes-dioicae</name>
    <dbReference type="NCBI Taxonomy" id="796604"/>
    <lineage>
        <taxon>Eukaryota</taxon>
        <taxon>Fungi</taxon>
        <taxon>Dikarya</taxon>
        <taxon>Basidiomycota</taxon>
        <taxon>Pucciniomycotina</taxon>
        <taxon>Microbotryomycetes</taxon>
        <taxon>Microbotryales</taxon>
        <taxon>Microbotryaceae</taxon>
        <taxon>Microbotryum</taxon>
    </lineage>
</organism>
<accession>A0A2X0MZ54</accession>
<dbReference type="Proteomes" id="UP000249464">
    <property type="component" value="Unassembled WGS sequence"/>
</dbReference>
<sequence>MKHLWHQAIACKAVIAPNWEAAGYEKCQHGLQVRCMHCQLLPRICPGPPVSAPIQSPSSARRANYRPQPPAALQIAPGTALNLCHDPLTDRTASFLRVGCIRQYRTRLRTYSLASNPLLCAAVCEQCDHRLDLSRDAHSAVPRAEFGFDYRSCSVNMACSTRPLHELAKHVSPASFIPPQPSARSPSSYSASSSPPSSFRLLGAKTVPLNHTSNGNTNHHQGSTNPSNLSTKMQSLDSDWAAFATGPSSQVEAMPPTHASTSSFPGAASFPSSSSSFSSFDAEKEDASPLFSPEQQTLSAIRSGFSSPNWSGTPSSSMAGPMYMHRNANASFVSSSSGDMPTAEEAFSVASTPPTSQIEGGSGAHPLTMEATSYNRWDFDQLFNKPQRWSEGRRGLFDDNEQDDRENDKGRGRRSTNKLGRRSSRSAAGRVLVERLIDQRRSRSLVGASAMRKGGESSLSRLSQEILRPADSAVETAGSASMTDPTQFDGIPVISDEERQKLAFEQLRKVAMERLQAVGAHLDWARTGSK</sequence>
<protein>
    <submittedName>
        <fullName evidence="2">BQ5605_C008g05115 protein</fullName>
    </submittedName>
</protein>
<evidence type="ECO:0000256" key="1">
    <source>
        <dbReference type="SAM" id="MobiDB-lite"/>
    </source>
</evidence>
<feature type="compositionally biased region" description="Basic residues" evidence="1">
    <location>
        <begin position="411"/>
        <end position="424"/>
    </location>
</feature>
<keyword evidence="3" id="KW-1185">Reference proteome</keyword>
<evidence type="ECO:0000313" key="3">
    <source>
        <dbReference type="Proteomes" id="UP000249464"/>
    </source>
</evidence>
<feature type="region of interest" description="Disordered" evidence="1">
    <location>
        <begin position="247"/>
        <end position="268"/>
    </location>
</feature>
<name>A0A2X0MZ54_9BASI</name>
<feature type="compositionally biased region" description="Low complexity" evidence="1">
    <location>
        <begin position="259"/>
        <end position="268"/>
    </location>
</feature>
<feature type="compositionally biased region" description="Polar residues" evidence="1">
    <location>
        <begin position="349"/>
        <end position="359"/>
    </location>
</feature>
<dbReference type="AlphaFoldDB" id="A0A2X0MZ54"/>
<feature type="region of interest" description="Disordered" evidence="1">
    <location>
        <begin position="474"/>
        <end position="493"/>
    </location>
</feature>
<feature type="region of interest" description="Disordered" evidence="1">
    <location>
        <begin position="391"/>
        <end position="426"/>
    </location>
</feature>
<feature type="region of interest" description="Disordered" evidence="1">
    <location>
        <begin position="334"/>
        <end position="367"/>
    </location>
</feature>